<dbReference type="Proteomes" id="UP000297245">
    <property type="component" value="Unassembled WGS sequence"/>
</dbReference>
<protein>
    <submittedName>
        <fullName evidence="1">Uncharacterized protein</fullName>
    </submittedName>
</protein>
<organism evidence="1 2">
    <name type="scientific">Dendrothele bispora (strain CBS 962.96)</name>
    <dbReference type="NCBI Taxonomy" id="1314807"/>
    <lineage>
        <taxon>Eukaryota</taxon>
        <taxon>Fungi</taxon>
        <taxon>Dikarya</taxon>
        <taxon>Basidiomycota</taxon>
        <taxon>Agaricomycotina</taxon>
        <taxon>Agaricomycetes</taxon>
        <taxon>Agaricomycetidae</taxon>
        <taxon>Agaricales</taxon>
        <taxon>Agaricales incertae sedis</taxon>
        <taxon>Dendrothele</taxon>
    </lineage>
</organism>
<proteinExistence type="predicted"/>
<sequence length="129" mass="14128">MVSTPKLLSVPLEKFKKVLPSPRQYRSSPINGLEGLIADENSLIPTGTAPIQQDSVNYPIKVQWNAMPTNPEEDTEFVVLNPGKVFKSKVPSPDTQLSHQRPTNPEEDIVLAVLNPDFFSNACSITGLG</sequence>
<evidence type="ECO:0000313" key="2">
    <source>
        <dbReference type="Proteomes" id="UP000297245"/>
    </source>
</evidence>
<accession>A0A4S8MTF6</accession>
<evidence type="ECO:0000313" key="1">
    <source>
        <dbReference type="EMBL" id="THV05664.1"/>
    </source>
</evidence>
<keyword evidence="2" id="KW-1185">Reference proteome</keyword>
<name>A0A4S8MTF6_DENBC</name>
<reference evidence="1 2" key="1">
    <citation type="journal article" date="2019" name="Nat. Ecol. Evol.">
        <title>Megaphylogeny resolves global patterns of mushroom evolution.</title>
        <authorList>
            <person name="Varga T."/>
            <person name="Krizsan K."/>
            <person name="Foldi C."/>
            <person name="Dima B."/>
            <person name="Sanchez-Garcia M."/>
            <person name="Sanchez-Ramirez S."/>
            <person name="Szollosi G.J."/>
            <person name="Szarkandi J.G."/>
            <person name="Papp V."/>
            <person name="Albert L."/>
            <person name="Andreopoulos W."/>
            <person name="Angelini C."/>
            <person name="Antonin V."/>
            <person name="Barry K.W."/>
            <person name="Bougher N.L."/>
            <person name="Buchanan P."/>
            <person name="Buyck B."/>
            <person name="Bense V."/>
            <person name="Catcheside P."/>
            <person name="Chovatia M."/>
            <person name="Cooper J."/>
            <person name="Damon W."/>
            <person name="Desjardin D."/>
            <person name="Finy P."/>
            <person name="Geml J."/>
            <person name="Haridas S."/>
            <person name="Hughes K."/>
            <person name="Justo A."/>
            <person name="Karasinski D."/>
            <person name="Kautmanova I."/>
            <person name="Kiss B."/>
            <person name="Kocsube S."/>
            <person name="Kotiranta H."/>
            <person name="LaButti K.M."/>
            <person name="Lechner B.E."/>
            <person name="Liimatainen K."/>
            <person name="Lipzen A."/>
            <person name="Lukacs Z."/>
            <person name="Mihaltcheva S."/>
            <person name="Morgado L.N."/>
            <person name="Niskanen T."/>
            <person name="Noordeloos M.E."/>
            <person name="Ohm R.A."/>
            <person name="Ortiz-Santana B."/>
            <person name="Ovrebo C."/>
            <person name="Racz N."/>
            <person name="Riley R."/>
            <person name="Savchenko A."/>
            <person name="Shiryaev A."/>
            <person name="Soop K."/>
            <person name="Spirin V."/>
            <person name="Szebenyi C."/>
            <person name="Tomsovsky M."/>
            <person name="Tulloss R.E."/>
            <person name="Uehling J."/>
            <person name="Grigoriev I.V."/>
            <person name="Vagvolgyi C."/>
            <person name="Papp T."/>
            <person name="Martin F.M."/>
            <person name="Miettinen O."/>
            <person name="Hibbett D.S."/>
            <person name="Nagy L.G."/>
        </authorList>
    </citation>
    <scope>NUCLEOTIDE SEQUENCE [LARGE SCALE GENOMIC DNA]</scope>
    <source>
        <strain evidence="1 2">CBS 962.96</strain>
    </source>
</reference>
<dbReference type="EMBL" id="ML179047">
    <property type="protein sequence ID" value="THV05664.1"/>
    <property type="molecule type" value="Genomic_DNA"/>
</dbReference>
<dbReference type="AlphaFoldDB" id="A0A4S8MTF6"/>
<gene>
    <name evidence="1" type="ORF">K435DRAFT_789934</name>
</gene>